<keyword evidence="3" id="KW-0812">Transmembrane</keyword>
<evidence type="ECO:0000313" key="7">
    <source>
        <dbReference type="Proteomes" id="UP000191171"/>
    </source>
</evidence>
<reference evidence="6 7" key="1">
    <citation type="submission" date="2017-02" db="EMBL/GenBank/DDBJ databases">
        <title>Clonality and virulence of isolates of VRE in Hematopoietic Stem Cell Transplanted (HSCT) patients.</title>
        <authorList>
            <person name="Marchi A.P."/>
            <person name="Martins R.C."/>
            <person name="Marie S.K."/>
            <person name="Levin A.S."/>
            <person name="Costa S.F."/>
        </authorList>
    </citation>
    <scope>NUCLEOTIDE SEQUENCE [LARGE SCALE GENOMIC DNA]</scope>
    <source>
        <strain evidence="6 7">LIM1759</strain>
    </source>
</reference>
<dbReference type="GO" id="GO:0005886">
    <property type="term" value="C:plasma membrane"/>
    <property type="evidence" value="ECO:0007669"/>
    <property type="project" value="UniProtKB-SubCell"/>
</dbReference>
<accession>A0A1S8IB19</accession>
<dbReference type="InterPro" id="IPR005538">
    <property type="entry name" value="LrgA/CidA"/>
</dbReference>
<evidence type="ECO:0000313" key="6">
    <source>
        <dbReference type="EMBL" id="OOL80384.1"/>
    </source>
</evidence>
<comment type="caution">
    <text evidence="6">The sequence shown here is derived from an EMBL/GenBank/DDBJ whole genome shotgun (WGS) entry which is preliminary data.</text>
</comment>
<sequence>MKAIRKECCLMKFFQEFFIIIFFSVLGEGIRIFAHLPIPGSILGILFLFLAFEMHLVDPEKIGATGDFLLNNLAILFVPAGVGLLEYFDDIASIWPVLLGAVVVCSIVTMVAEGKTAEGVEALLGYVRKKKAGRVSVNEMEENQID</sequence>
<evidence type="ECO:0000256" key="3">
    <source>
        <dbReference type="ARBA" id="ARBA00022692"/>
    </source>
</evidence>
<evidence type="ECO:0000256" key="4">
    <source>
        <dbReference type="ARBA" id="ARBA00022989"/>
    </source>
</evidence>
<dbReference type="AlphaFoldDB" id="A0A1S8IB19"/>
<evidence type="ECO:0000256" key="2">
    <source>
        <dbReference type="ARBA" id="ARBA00022475"/>
    </source>
</evidence>
<name>A0A1S8IB19_ENTFC</name>
<organism evidence="6 7">
    <name type="scientific">Enterococcus faecium</name>
    <name type="common">Streptococcus faecium</name>
    <dbReference type="NCBI Taxonomy" id="1352"/>
    <lineage>
        <taxon>Bacteria</taxon>
        <taxon>Bacillati</taxon>
        <taxon>Bacillota</taxon>
        <taxon>Bacilli</taxon>
        <taxon>Lactobacillales</taxon>
        <taxon>Enterococcaceae</taxon>
        <taxon>Enterococcus</taxon>
    </lineage>
</organism>
<dbReference type="Pfam" id="PF03788">
    <property type="entry name" value="LrgA"/>
    <property type="match status" value="1"/>
</dbReference>
<gene>
    <name evidence="6" type="ORF">B1P95_11385</name>
</gene>
<dbReference type="Proteomes" id="UP000191171">
    <property type="component" value="Unassembled WGS sequence"/>
</dbReference>
<keyword evidence="4" id="KW-1133">Transmembrane helix</keyword>
<proteinExistence type="predicted"/>
<dbReference type="PANTHER" id="PTHR33931">
    <property type="entry name" value="HOLIN-LIKE PROTEIN CIDA-RELATED"/>
    <property type="match status" value="1"/>
</dbReference>
<evidence type="ECO:0000256" key="5">
    <source>
        <dbReference type="ARBA" id="ARBA00023136"/>
    </source>
</evidence>
<keyword evidence="5" id="KW-0472">Membrane</keyword>
<evidence type="ECO:0000256" key="1">
    <source>
        <dbReference type="ARBA" id="ARBA00004651"/>
    </source>
</evidence>
<dbReference type="PANTHER" id="PTHR33931:SF2">
    <property type="entry name" value="HOLIN-LIKE PROTEIN CIDA"/>
    <property type="match status" value="1"/>
</dbReference>
<comment type="subcellular location">
    <subcellularLocation>
        <location evidence="1">Cell membrane</location>
        <topology evidence="1">Multi-pass membrane protein</topology>
    </subcellularLocation>
</comment>
<dbReference type="EMBL" id="MVGJ01000069">
    <property type="protein sequence ID" value="OOL80384.1"/>
    <property type="molecule type" value="Genomic_DNA"/>
</dbReference>
<protein>
    <submittedName>
        <fullName evidence="6">CidA/LrgA family protein</fullName>
    </submittedName>
</protein>
<keyword evidence="2" id="KW-1003">Cell membrane</keyword>